<evidence type="ECO:0000313" key="3">
    <source>
        <dbReference type="EMBL" id="GGO83085.1"/>
    </source>
</evidence>
<organism evidence="3 4">
    <name type="scientific">Marinobacterium nitratireducens</name>
    <dbReference type="NCBI Taxonomy" id="518897"/>
    <lineage>
        <taxon>Bacteria</taxon>
        <taxon>Pseudomonadati</taxon>
        <taxon>Pseudomonadota</taxon>
        <taxon>Gammaproteobacteria</taxon>
        <taxon>Oceanospirillales</taxon>
        <taxon>Oceanospirillaceae</taxon>
        <taxon>Marinobacterium</taxon>
    </lineage>
</organism>
<feature type="domain" description="Response regulatory" evidence="2">
    <location>
        <begin position="9"/>
        <end position="129"/>
    </location>
</feature>
<accession>A0A918DUS7</accession>
<dbReference type="RefSeq" id="WP_188861044.1">
    <property type="nucleotide sequence ID" value="NZ_BMLT01000006.1"/>
</dbReference>
<dbReference type="SUPFAM" id="SSF52172">
    <property type="entry name" value="CheY-like"/>
    <property type="match status" value="1"/>
</dbReference>
<gene>
    <name evidence="3" type="ORF">GCM10011348_25990</name>
</gene>
<dbReference type="GO" id="GO:0000160">
    <property type="term" value="P:phosphorelay signal transduction system"/>
    <property type="evidence" value="ECO:0007669"/>
    <property type="project" value="InterPro"/>
</dbReference>
<dbReference type="SMART" id="SM00448">
    <property type="entry name" value="REC"/>
    <property type="match status" value="1"/>
</dbReference>
<dbReference type="SUPFAM" id="SSF48452">
    <property type="entry name" value="TPR-like"/>
    <property type="match status" value="1"/>
</dbReference>
<evidence type="ECO:0000313" key="4">
    <source>
        <dbReference type="Proteomes" id="UP000599578"/>
    </source>
</evidence>
<keyword evidence="4" id="KW-1185">Reference proteome</keyword>
<dbReference type="Gene3D" id="3.40.50.2300">
    <property type="match status" value="1"/>
</dbReference>
<reference evidence="3 4" key="1">
    <citation type="journal article" date="2014" name="Int. J. Syst. Evol. Microbiol.">
        <title>Complete genome sequence of Corynebacterium casei LMG S-19264T (=DSM 44701T), isolated from a smear-ripened cheese.</title>
        <authorList>
            <consortium name="US DOE Joint Genome Institute (JGI-PGF)"/>
            <person name="Walter F."/>
            <person name="Albersmeier A."/>
            <person name="Kalinowski J."/>
            <person name="Ruckert C."/>
        </authorList>
    </citation>
    <scope>NUCLEOTIDE SEQUENCE [LARGE SCALE GENOMIC DNA]</scope>
    <source>
        <strain evidence="3 4">CGMCC 1.7286</strain>
    </source>
</reference>
<dbReference type="PROSITE" id="PS50110">
    <property type="entry name" value="RESPONSE_REGULATORY"/>
    <property type="match status" value="1"/>
</dbReference>
<protein>
    <recommendedName>
        <fullName evidence="2">Response regulatory domain-containing protein</fullName>
    </recommendedName>
</protein>
<dbReference type="InterPro" id="IPR011990">
    <property type="entry name" value="TPR-like_helical_dom_sf"/>
</dbReference>
<evidence type="ECO:0000256" key="1">
    <source>
        <dbReference type="PROSITE-ProRule" id="PRU00169"/>
    </source>
</evidence>
<comment type="caution">
    <text evidence="1">Lacks conserved residue(s) required for the propagation of feature annotation.</text>
</comment>
<comment type="caution">
    <text evidence="3">The sequence shown here is derived from an EMBL/GenBank/DDBJ whole genome shotgun (WGS) entry which is preliminary data.</text>
</comment>
<proteinExistence type="predicted"/>
<dbReference type="AlphaFoldDB" id="A0A918DUS7"/>
<dbReference type="Gene3D" id="1.25.40.10">
    <property type="entry name" value="Tetratricopeptide repeat domain"/>
    <property type="match status" value="2"/>
</dbReference>
<sequence>MESYLEGKTALVVDSNRDDLGALRELLGGFGLAQVAAATSAGMAVNYLAAQSFDFCFVAYDLGPGVKNGLQVIQEATLDGSRRYRDGFVLIAASDQAQALAGALEYAPDACIAKPCDRARLRQCLDRLARVKSLLLPLEERLDEGDWKGALEQGEQAQERYPGVRPYLQRLRGIALLHLERFREAETLFLRLSQEPVCDWADIGLGVALYQQGRYREAHRCLGHLTGQNQTAPEAFLMQARCERVLGHWREAQMLLRKATILQPFMPQLQSDLACLLALDGDWPQAATAYRQAVAHGRYSPFQRVDCYYGLVEALLQQVEKGASAVSDAAEAECVRTLESAVRDFEGDPAVPFRARLLAARLYRRSGNSALAEQAAQDALERFGYLPPSLQAELADLMADGLEDSSLAELGRQRRQEAMRLLATLDWGRSNLSAMLSYRRKDYEQAYARFCEADRLRSGNPAVVLNLVQAGLEVARLDEARARAVLRHCDDLLYGLQLGALGQKQQERYRSLCRRLANLNLLRGGAEMAR</sequence>
<name>A0A918DUS7_9GAMM</name>
<evidence type="ECO:0000259" key="2">
    <source>
        <dbReference type="PROSITE" id="PS50110"/>
    </source>
</evidence>
<dbReference type="Proteomes" id="UP000599578">
    <property type="component" value="Unassembled WGS sequence"/>
</dbReference>
<dbReference type="InterPro" id="IPR001789">
    <property type="entry name" value="Sig_transdc_resp-reg_receiver"/>
</dbReference>
<dbReference type="InterPro" id="IPR011006">
    <property type="entry name" value="CheY-like_superfamily"/>
</dbReference>
<dbReference type="EMBL" id="BMLT01000006">
    <property type="protein sequence ID" value="GGO83085.1"/>
    <property type="molecule type" value="Genomic_DNA"/>
</dbReference>